<evidence type="ECO:0000256" key="4">
    <source>
        <dbReference type="ARBA" id="ARBA00022618"/>
    </source>
</evidence>
<evidence type="ECO:0000256" key="10">
    <source>
        <dbReference type="SAM" id="Phobius"/>
    </source>
</evidence>
<dbReference type="Pfam" id="PF01618">
    <property type="entry name" value="MotA_ExbB"/>
    <property type="match status" value="1"/>
</dbReference>
<sequence>MTHIWTSVALAASDVVNAPYQRNADGFFDMVRNAGPMVKFIMVSLVVLSIACWCIILLKARLVRRAQKESELFVNYFRQRKNYSTLYRESEPLDESHLAQIFRIGYAELNRLGKSLETKNLQELSTNPEVVLENVDRAIRGGIMAERQRFESFLPLLATTGSTAPFIGLFGTVWGIMTSFHEIGLKGSANLAVVAPGISEALVATAMGLAAAIPAVVAYNHFANRIKMIEIEMSHFAADFLNILKRDLMRRGRQEESLSEQQRAAAQD</sequence>
<evidence type="ECO:0000256" key="5">
    <source>
        <dbReference type="ARBA" id="ARBA00022692"/>
    </source>
</evidence>
<evidence type="ECO:0000313" key="13">
    <source>
        <dbReference type="Proteomes" id="UP000001784"/>
    </source>
</evidence>
<dbReference type="Proteomes" id="UP000001784">
    <property type="component" value="Chromosome"/>
</dbReference>
<dbReference type="InterPro" id="IPR002898">
    <property type="entry name" value="MotA_ExbB_proton_chnl"/>
</dbReference>
<dbReference type="PANTHER" id="PTHR30625">
    <property type="entry name" value="PROTEIN TOLQ"/>
    <property type="match status" value="1"/>
</dbReference>
<dbReference type="HOGENOM" id="CLU_053325_2_2_7"/>
<comment type="subcellular location">
    <subcellularLocation>
        <location evidence="1">Cell membrane</location>
        <topology evidence="1">Multi-pass membrane protein</topology>
    </subcellularLocation>
    <subcellularLocation>
        <location evidence="9">Membrane</location>
        <topology evidence="9">Multi-pass membrane protein</topology>
    </subcellularLocation>
</comment>
<name>A0LG98_SYNFM</name>
<dbReference type="NCBIfam" id="TIGR02796">
    <property type="entry name" value="tolQ"/>
    <property type="match status" value="1"/>
</dbReference>
<feature type="transmembrane region" description="Helical" evidence="10">
    <location>
        <begin position="153"/>
        <end position="177"/>
    </location>
</feature>
<dbReference type="EMBL" id="CP000478">
    <property type="protein sequence ID" value="ABK16450.1"/>
    <property type="molecule type" value="Genomic_DNA"/>
</dbReference>
<dbReference type="GO" id="GO:0005886">
    <property type="term" value="C:plasma membrane"/>
    <property type="evidence" value="ECO:0007669"/>
    <property type="project" value="UniProtKB-SubCell"/>
</dbReference>
<accession>A0LG98</accession>
<dbReference type="InParanoid" id="A0LG98"/>
<dbReference type="FunCoup" id="A0LG98">
    <property type="interactions" value="289"/>
</dbReference>
<evidence type="ECO:0000313" key="12">
    <source>
        <dbReference type="EMBL" id="ABK16450.1"/>
    </source>
</evidence>
<comment type="similarity">
    <text evidence="9">Belongs to the exbB/tolQ family.</text>
</comment>
<protein>
    <submittedName>
        <fullName evidence="12">MotA/TolQ/ExbB proton channel</fullName>
    </submittedName>
</protein>
<keyword evidence="5 10" id="KW-0812">Transmembrane</keyword>
<dbReference type="KEGG" id="sfu:Sfum_0752"/>
<keyword evidence="9" id="KW-0813">Transport</keyword>
<feature type="transmembrane region" description="Helical" evidence="10">
    <location>
        <begin position="197"/>
        <end position="219"/>
    </location>
</feature>
<keyword evidence="13" id="KW-1185">Reference proteome</keyword>
<evidence type="ECO:0000256" key="9">
    <source>
        <dbReference type="RuleBase" id="RU004057"/>
    </source>
</evidence>
<dbReference type="eggNOG" id="COG0811">
    <property type="taxonomic scope" value="Bacteria"/>
</dbReference>
<reference evidence="12 13" key="1">
    <citation type="submission" date="2006-10" db="EMBL/GenBank/DDBJ databases">
        <title>Complete sequence of Syntrophobacter fumaroxidans MPOB.</title>
        <authorList>
            <consortium name="US DOE Joint Genome Institute"/>
            <person name="Copeland A."/>
            <person name="Lucas S."/>
            <person name="Lapidus A."/>
            <person name="Barry K."/>
            <person name="Detter J.C."/>
            <person name="Glavina del Rio T."/>
            <person name="Hammon N."/>
            <person name="Israni S."/>
            <person name="Pitluck S."/>
            <person name="Goltsman E.G."/>
            <person name="Martinez M."/>
            <person name="Schmutz J."/>
            <person name="Larimer F."/>
            <person name="Land M."/>
            <person name="Hauser L."/>
            <person name="Kyrpides N."/>
            <person name="Kim E."/>
            <person name="Boone D.R."/>
            <person name="Brockman F."/>
            <person name="Culley D."/>
            <person name="Ferry J."/>
            <person name="Gunsalus R."/>
            <person name="McInerney M.J."/>
            <person name="Morrison M."/>
            <person name="Plugge C."/>
            <person name="Rohlin L."/>
            <person name="Scholten J."/>
            <person name="Sieber J."/>
            <person name="Stams A.J.M."/>
            <person name="Worm P."/>
            <person name="Henstra A.M."/>
            <person name="Richardson P."/>
        </authorList>
    </citation>
    <scope>NUCLEOTIDE SEQUENCE [LARGE SCALE GENOMIC DNA]</scope>
    <source>
        <strain evidence="13">DSM 10017 / MPOB</strain>
    </source>
</reference>
<evidence type="ECO:0000256" key="6">
    <source>
        <dbReference type="ARBA" id="ARBA00022989"/>
    </source>
</evidence>
<keyword evidence="4" id="KW-0132">Cell division</keyword>
<feature type="domain" description="MotA/TolQ/ExbB proton channel" evidence="11">
    <location>
        <begin position="118"/>
        <end position="233"/>
    </location>
</feature>
<dbReference type="STRING" id="335543.Sfum_0752"/>
<evidence type="ECO:0000256" key="7">
    <source>
        <dbReference type="ARBA" id="ARBA00023136"/>
    </source>
</evidence>
<dbReference type="GO" id="GO:0017038">
    <property type="term" value="P:protein import"/>
    <property type="evidence" value="ECO:0007669"/>
    <property type="project" value="TreeGrafter"/>
</dbReference>
<dbReference type="RefSeq" id="WP_011697623.1">
    <property type="nucleotide sequence ID" value="NC_008554.1"/>
</dbReference>
<feature type="transmembrane region" description="Helical" evidence="10">
    <location>
        <begin position="41"/>
        <end position="58"/>
    </location>
</feature>
<dbReference type="InterPro" id="IPR050790">
    <property type="entry name" value="ExbB/TolQ_transport"/>
</dbReference>
<proteinExistence type="inferred from homology"/>
<evidence type="ECO:0000256" key="8">
    <source>
        <dbReference type="ARBA" id="ARBA00023306"/>
    </source>
</evidence>
<evidence type="ECO:0000256" key="3">
    <source>
        <dbReference type="ARBA" id="ARBA00022519"/>
    </source>
</evidence>
<dbReference type="AlphaFoldDB" id="A0LG98"/>
<dbReference type="PANTHER" id="PTHR30625:SF3">
    <property type="entry name" value="TOL-PAL SYSTEM PROTEIN TOLQ"/>
    <property type="match status" value="1"/>
</dbReference>
<organism evidence="12 13">
    <name type="scientific">Syntrophobacter fumaroxidans (strain DSM 10017 / MPOB)</name>
    <dbReference type="NCBI Taxonomy" id="335543"/>
    <lineage>
        <taxon>Bacteria</taxon>
        <taxon>Pseudomonadati</taxon>
        <taxon>Thermodesulfobacteriota</taxon>
        <taxon>Syntrophobacteria</taxon>
        <taxon>Syntrophobacterales</taxon>
        <taxon>Syntrophobacteraceae</taxon>
        <taxon>Syntrophobacter</taxon>
    </lineage>
</organism>
<dbReference type="InterPro" id="IPR014163">
    <property type="entry name" value="Tol-Pal_TolQ"/>
</dbReference>
<evidence type="ECO:0000259" key="11">
    <source>
        <dbReference type="Pfam" id="PF01618"/>
    </source>
</evidence>
<keyword evidence="7 10" id="KW-0472">Membrane</keyword>
<keyword evidence="2" id="KW-1003">Cell membrane</keyword>
<evidence type="ECO:0000256" key="2">
    <source>
        <dbReference type="ARBA" id="ARBA00022475"/>
    </source>
</evidence>
<keyword evidence="8" id="KW-0131">Cell cycle</keyword>
<keyword evidence="9" id="KW-0653">Protein transport</keyword>
<dbReference type="GO" id="GO:0043213">
    <property type="term" value="P:bacteriocin transport"/>
    <property type="evidence" value="ECO:0007669"/>
    <property type="project" value="InterPro"/>
</dbReference>
<evidence type="ECO:0000256" key="1">
    <source>
        <dbReference type="ARBA" id="ARBA00004651"/>
    </source>
</evidence>
<keyword evidence="6 10" id="KW-1133">Transmembrane helix</keyword>
<gene>
    <name evidence="12" type="ordered locus">Sfum_0752</name>
</gene>
<keyword evidence="3" id="KW-0997">Cell inner membrane</keyword>
<dbReference type="GO" id="GO:0051301">
    <property type="term" value="P:cell division"/>
    <property type="evidence" value="ECO:0007669"/>
    <property type="project" value="UniProtKB-KW"/>
</dbReference>